<sequence>MSTNVAISLCVYSNPTQTKYDIDTGLNAVTEYSKLKSAYIVGIRNINGKILAASVFVSDIDNKNDPKLADVSLEIFKLHSPTKNLVSQIHSMPISKLKFNLEKGSIKDAFSEKEIDVLYADFYMKNSIDGRS</sequence>
<accession>A0AAJ0Y820</accession>
<proteinExistence type="predicted"/>
<gene>
    <name evidence="1" type="ORF">AM402_12280</name>
</gene>
<protein>
    <submittedName>
        <fullName evidence="1">Negative control protein of sporulation</fullName>
    </submittedName>
</protein>
<dbReference type="RefSeq" id="WP_087726558.1">
    <property type="nucleotide sequence ID" value="NZ_BGKT01000020.1"/>
</dbReference>
<reference evidence="1 2" key="1">
    <citation type="submission" date="2017-05" db="EMBL/GenBank/DDBJ databases">
        <title>Whole genome sequencing of Proteus mirabilis AR_0155.</title>
        <authorList>
            <person name="Conlan S."/>
            <person name="Thomas P.J."/>
            <person name="Mullikin J."/>
            <person name="Frank K.M."/>
            <person name="Segre J.A."/>
        </authorList>
    </citation>
    <scope>NUCLEOTIDE SEQUENCE [LARGE SCALE GENOMIC DNA]</scope>
    <source>
        <strain evidence="1 2">AR_0155</strain>
    </source>
</reference>
<evidence type="ECO:0000313" key="1">
    <source>
        <dbReference type="EMBL" id="ARX34887.1"/>
    </source>
</evidence>
<name>A0AAJ0Y820_PROMI</name>
<evidence type="ECO:0000313" key="2">
    <source>
        <dbReference type="Proteomes" id="UP000195540"/>
    </source>
</evidence>
<organism evidence="1 2">
    <name type="scientific">Proteus mirabilis</name>
    <dbReference type="NCBI Taxonomy" id="584"/>
    <lineage>
        <taxon>Bacteria</taxon>
        <taxon>Pseudomonadati</taxon>
        <taxon>Pseudomonadota</taxon>
        <taxon>Gammaproteobacteria</taxon>
        <taxon>Enterobacterales</taxon>
        <taxon>Morganellaceae</taxon>
        <taxon>Proteus</taxon>
    </lineage>
</organism>
<dbReference type="AlphaFoldDB" id="A0AAJ0Y820"/>
<dbReference type="Proteomes" id="UP000195540">
    <property type="component" value="Chromosome"/>
</dbReference>
<dbReference type="EMBL" id="CP021694">
    <property type="protein sequence ID" value="ARX34887.1"/>
    <property type="molecule type" value="Genomic_DNA"/>
</dbReference>